<dbReference type="EMBL" id="PZZL01000006">
    <property type="protein sequence ID" value="PTM53439.1"/>
    <property type="molecule type" value="Genomic_DNA"/>
</dbReference>
<keyword evidence="1" id="KW-0472">Membrane</keyword>
<evidence type="ECO:0000313" key="2">
    <source>
        <dbReference type="EMBL" id="PTM53439.1"/>
    </source>
</evidence>
<comment type="caution">
    <text evidence="2">The sequence shown here is derived from an EMBL/GenBank/DDBJ whole genome shotgun (WGS) entry which is preliminary data.</text>
</comment>
<feature type="transmembrane region" description="Helical" evidence="1">
    <location>
        <begin position="219"/>
        <end position="238"/>
    </location>
</feature>
<feature type="transmembrane region" description="Helical" evidence="1">
    <location>
        <begin position="174"/>
        <end position="198"/>
    </location>
</feature>
<accession>A0A2T4Z170</accession>
<proteinExistence type="predicted"/>
<name>A0A2T4Z170_9HYPH</name>
<reference evidence="2 3" key="1">
    <citation type="submission" date="2018-04" db="EMBL/GenBank/DDBJ databases">
        <title>Genomic Encyclopedia of Archaeal and Bacterial Type Strains, Phase II (KMG-II): from individual species to whole genera.</title>
        <authorList>
            <person name="Goeker M."/>
        </authorList>
    </citation>
    <scope>NUCLEOTIDE SEQUENCE [LARGE SCALE GENOMIC DNA]</scope>
    <source>
        <strain evidence="2 3">DSM 25521</strain>
    </source>
</reference>
<protein>
    <recommendedName>
        <fullName evidence="4">4-amino-4-deoxy-L-arabinose transferase-like glycosyltransferase</fullName>
    </recommendedName>
</protein>
<keyword evidence="1" id="KW-0812">Transmembrane</keyword>
<dbReference type="RefSeq" id="WP_146167348.1">
    <property type="nucleotide sequence ID" value="NZ_PZZL01000006.1"/>
</dbReference>
<gene>
    <name evidence="2" type="ORF">C8P69_10692</name>
</gene>
<feature type="transmembrane region" description="Helical" evidence="1">
    <location>
        <begin position="363"/>
        <end position="385"/>
    </location>
</feature>
<keyword evidence="3" id="KW-1185">Reference proteome</keyword>
<feature type="transmembrane region" description="Helical" evidence="1">
    <location>
        <begin position="126"/>
        <end position="154"/>
    </location>
</feature>
<sequence length="542" mass="58912">MSSRPSVGFHPPRRLIAALVGLAAIAVVAPLAVAPMPYLWDVPNHLARLWVLLGYAKGTPVAAMYQPDWSLAWTNLGLDHLGMVLGQVLPFDALGPALVALSLLIVPAGLIVLNRALFGGPHIWHVGLFLLAWNFIVVGGLLSFQLGLGCALFAAALDTRLTGLSRWRRFAARAAMATGLMVVHVFGLMFFLLLLVGLDVGRRRPPVEQPIARRLIVRRLVYATAACVLPVVALALFAPRLPGAHVVPGAGAQFKATMLQFPPPTVLEHLSIMLTPLKTYDLVPDLLTVFAIMSLPVFALLRGRLQMHFGLFWLAVTLFVLCHFVPSTLFGTGWIEKRLPAMAGLMWAASVRPQLPATVRGQVLVGCLLLGAVIARAAFIGTVWSGQQAAVRDLRAVSATIEPGSAVLVAEQFTGSVSDPRAPLGRYAHGEPIFRHLPTLLVIWRQAFVPTVFSAAGKQPLKVLPPWIQLAVPEGGTPNLDELDAPEALIDFHYLADWRRRFHYLLVINADLPNVGRQIGDVPGIREVAVRPFARLYRIDKP</sequence>
<evidence type="ECO:0000256" key="1">
    <source>
        <dbReference type="SAM" id="Phobius"/>
    </source>
</evidence>
<dbReference type="AlphaFoldDB" id="A0A2T4Z170"/>
<keyword evidence="1" id="KW-1133">Transmembrane helix</keyword>
<feature type="transmembrane region" description="Helical" evidence="1">
    <location>
        <begin position="313"/>
        <end position="335"/>
    </location>
</feature>
<dbReference type="Proteomes" id="UP000241808">
    <property type="component" value="Unassembled WGS sequence"/>
</dbReference>
<organism evidence="2 3">
    <name type="scientific">Phreatobacter oligotrophus</name>
    <dbReference type="NCBI Taxonomy" id="1122261"/>
    <lineage>
        <taxon>Bacteria</taxon>
        <taxon>Pseudomonadati</taxon>
        <taxon>Pseudomonadota</taxon>
        <taxon>Alphaproteobacteria</taxon>
        <taxon>Hyphomicrobiales</taxon>
        <taxon>Phreatobacteraceae</taxon>
        <taxon>Phreatobacter</taxon>
    </lineage>
</organism>
<dbReference type="OrthoDB" id="7975584at2"/>
<feature type="transmembrane region" description="Helical" evidence="1">
    <location>
        <begin position="15"/>
        <end position="40"/>
    </location>
</feature>
<feature type="transmembrane region" description="Helical" evidence="1">
    <location>
        <begin position="282"/>
        <end position="301"/>
    </location>
</feature>
<evidence type="ECO:0008006" key="4">
    <source>
        <dbReference type="Google" id="ProtNLM"/>
    </source>
</evidence>
<evidence type="ECO:0000313" key="3">
    <source>
        <dbReference type="Proteomes" id="UP000241808"/>
    </source>
</evidence>
<feature type="transmembrane region" description="Helical" evidence="1">
    <location>
        <begin position="93"/>
        <end position="114"/>
    </location>
</feature>